<organism evidence="1">
    <name type="scientific">Anguilla anguilla</name>
    <name type="common">European freshwater eel</name>
    <name type="synonym">Muraena anguilla</name>
    <dbReference type="NCBI Taxonomy" id="7936"/>
    <lineage>
        <taxon>Eukaryota</taxon>
        <taxon>Metazoa</taxon>
        <taxon>Chordata</taxon>
        <taxon>Craniata</taxon>
        <taxon>Vertebrata</taxon>
        <taxon>Euteleostomi</taxon>
        <taxon>Actinopterygii</taxon>
        <taxon>Neopterygii</taxon>
        <taxon>Teleostei</taxon>
        <taxon>Anguilliformes</taxon>
        <taxon>Anguillidae</taxon>
        <taxon>Anguilla</taxon>
    </lineage>
</organism>
<dbReference type="AlphaFoldDB" id="A0A0E9S4X3"/>
<reference evidence="1" key="1">
    <citation type="submission" date="2014-11" db="EMBL/GenBank/DDBJ databases">
        <authorList>
            <person name="Amaro Gonzalez C."/>
        </authorList>
    </citation>
    <scope>NUCLEOTIDE SEQUENCE</scope>
</reference>
<dbReference type="EMBL" id="GBXM01072340">
    <property type="protein sequence ID" value="JAH36237.1"/>
    <property type="molecule type" value="Transcribed_RNA"/>
</dbReference>
<proteinExistence type="predicted"/>
<name>A0A0E9S4X3_ANGAN</name>
<sequence>MLGLGLTWAPPTVKRC</sequence>
<accession>A0A0E9S4X3</accession>
<reference evidence="1" key="2">
    <citation type="journal article" date="2015" name="Fish Shellfish Immunol.">
        <title>Early steps in the European eel (Anguilla anguilla)-Vibrio vulnificus interaction in the gills: Role of the RtxA13 toxin.</title>
        <authorList>
            <person name="Callol A."/>
            <person name="Pajuelo D."/>
            <person name="Ebbesson L."/>
            <person name="Teles M."/>
            <person name="MacKenzie S."/>
            <person name="Amaro C."/>
        </authorList>
    </citation>
    <scope>NUCLEOTIDE SEQUENCE</scope>
</reference>
<protein>
    <submittedName>
        <fullName evidence="1">Uncharacterized protein</fullName>
    </submittedName>
</protein>
<evidence type="ECO:0000313" key="1">
    <source>
        <dbReference type="EMBL" id="JAH36237.1"/>
    </source>
</evidence>